<dbReference type="KEGG" id="npz:ACX27_20675"/>
<evidence type="ECO:0000313" key="12">
    <source>
        <dbReference type="Proteomes" id="UP000062645"/>
    </source>
</evidence>
<evidence type="ECO:0000259" key="9">
    <source>
        <dbReference type="PROSITE" id="PS50851"/>
    </source>
</evidence>
<dbReference type="Pfam" id="PF02518">
    <property type="entry name" value="HATPase_c"/>
    <property type="match status" value="1"/>
</dbReference>
<dbReference type="InterPro" id="IPR005467">
    <property type="entry name" value="His_kinase_dom"/>
</dbReference>
<dbReference type="PROSITE" id="PS50851">
    <property type="entry name" value="CHEW"/>
    <property type="match status" value="2"/>
</dbReference>
<dbReference type="Pfam" id="PF02895">
    <property type="entry name" value="H-kinase_dim"/>
    <property type="match status" value="1"/>
</dbReference>
<dbReference type="STRING" id="224013.ACX27_20675"/>
<protein>
    <recommendedName>
        <fullName evidence="2">histidine kinase</fullName>
        <ecNumber evidence="2">2.7.13.3</ecNumber>
    </recommendedName>
</protein>
<dbReference type="InterPro" id="IPR036061">
    <property type="entry name" value="CheW-like_dom_sf"/>
</dbReference>
<reference evidence="11 12" key="2">
    <citation type="journal article" date="2016" name="Genome Announc.">
        <title>Draft Genome Sequence of the N2-Fixing Cyanobacterium Nostoc piscinale CENA21, Isolated from the Brazilian Amazon Floodplain.</title>
        <authorList>
            <person name="Leao T."/>
            <person name="Guimaraes P.I."/>
            <person name="de Melo A.G."/>
            <person name="Ramos R.T."/>
            <person name="Leao P.N."/>
            <person name="Silva A."/>
            <person name="Fiore M.F."/>
            <person name="Schneider M.P."/>
        </authorList>
    </citation>
    <scope>NUCLEOTIDE SEQUENCE [LARGE SCALE GENOMIC DNA]</scope>
    <source>
        <strain evidence="11 12">CENA21</strain>
    </source>
</reference>
<feature type="domain" description="CheW-like" evidence="9">
    <location>
        <begin position="583"/>
        <end position="719"/>
    </location>
</feature>
<dbReference type="SUPFAM" id="SSF55874">
    <property type="entry name" value="ATPase domain of HSP90 chaperone/DNA topoisomerase II/histidine kinase"/>
    <property type="match status" value="1"/>
</dbReference>
<dbReference type="PROSITE" id="PS50109">
    <property type="entry name" value="HIS_KIN"/>
    <property type="match status" value="1"/>
</dbReference>
<dbReference type="SMART" id="SM00387">
    <property type="entry name" value="HATPase_c"/>
    <property type="match status" value="1"/>
</dbReference>
<dbReference type="CDD" id="cd16916">
    <property type="entry name" value="HATPase_CheA-like"/>
    <property type="match status" value="1"/>
</dbReference>
<dbReference type="Pfam" id="PF01584">
    <property type="entry name" value="CheW"/>
    <property type="match status" value="2"/>
</dbReference>
<evidence type="ECO:0000256" key="4">
    <source>
        <dbReference type="ARBA" id="ARBA00022679"/>
    </source>
</evidence>
<dbReference type="SUPFAM" id="SSF50341">
    <property type="entry name" value="CheW-like"/>
    <property type="match status" value="2"/>
</dbReference>
<dbReference type="EMBL" id="CP012036">
    <property type="protein sequence ID" value="ALF56481.1"/>
    <property type="molecule type" value="Genomic_DNA"/>
</dbReference>
<evidence type="ECO:0000256" key="7">
    <source>
        <dbReference type="PROSITE-ProRule" id="PRU00110"/>
    </source>
</evidence>
<dbReference type="PROSITE" id="PS50894">
    <property type="entry name" value="HPT"/>
    <property type="match status" value="1"/>
</dbReference>
<dbReference type="Gene3D" id="1.10.287.560">
    <property type="entry name" value="Histidine kinase CheA-like, homodimeric domain"/>
    <property type="match status" value="1"/>
</dbReference>
<keyword evidence="12" id="KW-1185">Reference proteome</keyword>
<dbReference type="PATRIC" id="fig|224013.5.peg.4955"/>
<feature type="domain" description="Histidine kinase" evidence="8">
    <location>
        <begin position="173"/>
        <end position="417"/>
    </location>
</feature>
<dbReference type="Gene3D" id="3.30.565.10">
    <property type="entry name" value="Histidine kinase-like ATPase, C-terminal domain"/>
    <property type="match status" value="1"/>
</dbReference>
<dbReference type="InterPro" id="IPR008207">
    <property type="entry name" value="Sig_transdc_His_kin_Hpt_dom"/>
</dbReference>
<dbReference type="InterPro" id="IPR003594">
    <property type="entry name" value="HATPase_dom"/>
</dbReference>
<evidence type="ECO:0000259" key="8">
    <source>
        <dbReference type="PROSITE" id="PS50109"/>
    </source>
</evidence>
<dbReference type="PANTHER" id="PTHR43395">
    <property type="entry name" value="SENSOR HISTIDINE KINASE CHEA"/>
    <property type="match status" value="1"/>
</dbReference>
<dbReference type="GO" id="GO:0006935">
    <property type="term" value="P:chemotaxis"/>
    <property type="evidence" value="ECO:0007669"/>
    <property type="project" value="InterPro"/>
</dbReference>
<evidence type="ECO:0000256" key="5">
    <source>
        <dbReference type="ARBA" id="ARBA00022777"/>
    </source>
</evidence>
<keyword evidence="6" id="KW-0902">Two-component regulatory system</keyword>
<dbReference type="SMART" id="SM00260">
    <property type="entry name" value="CheW"/>
    <property type="match status" value="1"/>
</dbReference>
<dbReference type="CDD" id="cd00088">
    <property type="entry name" value="HPT"/>
    <property type="match status" value="1"/>
</dbReference>
<dbReference type="AlphaFoldDB" id="A0A0M4TZC9"/>
<dbReference type="PRINTS" id="PR00344">
    <property type="entry name" value="BCTRLSENSOR"/>
</dbReference>
<dbReference type="Gene3D" id="2.30.30.40">
    <property type="entry name" value="SH3 Domains"/>
    <property type="match status" value="1"/>
</dbReference>
<dbReference type="SMART" id="SM01231">
    <property type="entry name" value="H-kinase_dim"/>
    <property type="match status" value="1"/>
</dbReference>
<dbReference type="GO" id="GO:0000155">
    <property type="term" value="F:phosphorelay sensor kinase activity"/>
    <property type="evidence" value="ECO:0007669"/>
    <property type="project" value="InterPro"/>
</dbReference>
<dbReference type="OrthoDB" id="2079555at2"/>
<proteinExistence type="predicted"/>
<feature type="modified residue" description="Phosphohistidine" evidence="7">
    <location>
        <position position="50"/>
    </location>
</feature>
<feature type="domain" description="HPt" evidence="10">
    <location>
        <begin position="3"/>
        <end position="118"/>
    </location>
</feature>
<dbReference type="SUPFAM" id="SSF47384">
    <property type="entry name" value="Homodimeric domain of signal transducing histidine kinase"/>
    <property type="match status" value="1"/>
</dbReference>
<dbReference type="PANTHER" id="PTHR43395:SF1">
    <property type="entry name" value="CHEMOTAXIS PROTEIN CHEA"/>
    <property type="match status" value="1"/>
</dbReference>
<keyword evidence="3 7" id="KW-0597">Phosphoprotein</keyword>
<evidence type="ECO:0000256" key="3">
    <source>
        <dbReference type="ARBA" id="ARBA00022553"/>
    </source>
</evidence>
<evidence type="ECO:0000256" key="6">
    <source>
        <dbReference type="ARBA" id="ARBA00023012"/>
    </source>
</evidence>
<dbReference type="InterPro" id="IPR002545">
    <property type="entry name" value="CheW-lke_dom"/>
</dbReference>
<evidence type="ECO:0000256" key="1">
    <source>
        <dbReference type="ARBA" id="ARBA00000085"/>
    </source>
</evidence>
<dbReference type="Gene3D" id="1.20.120.160">
    <property type="entry name" value="HPT domain"/>
    <property type="match status" value="1"/>
</dbReference>
<dbReference type="SMART" id="SM00073">
    <property type="entry name" value="HPT"/>
    <property type="match status" value="1"/>
</dbReference>
<comment type="catalytic activity">
    <reaction evidence="1">
        <text>ATP + protein L-histidine = ADP + protein N-phospho-L-histidine.</text>
        <dbReference type="EC" id="2.7.13.3"/>
    </reaction>
</comment>
<evidence type="ECO:0000313" key="11">
    <source>
        <dbReference type="EMBL" id="ALF56481.1"/>
    </source>
</evidence>
<reference evidence="12" key="1">
    <citation type="submission" date="2015-07" db="EMBL/GenBank/DDBJ databases">
        <title>Genome Of Nitrogen-Fixing Cyanobacterium Nostoc piscinale CENA21 From Solimoes/Amazon River Floodplain Sediments And Comparative Genomics To Uncover Biosynthetic Natural Products Potential.</title>
        <authorList>
            <person name="Leao T.F."/>
            <person name="Leao P.N."/>
            <person name="Guimaraes P.I."/>
            <person name="de Melo A.G.C."/>
            <person name="Ramos R.T.J."/>
            <person name="Silva A."/>
            <person name="Fiore M.F."/>
            <person name="Schneider M.P.C."/>
        </authorList>
    </citation>
    <scope>NUCLEOTIDE SEQUENCE [LARGE SCALE GENOMIC DNA]</scope>
    <source>
        <strain evidence="12">CENA21</strain>
    </source>
</reference>
<dbReference type="GO" id="GO:0005737">
    <property type="term" value="C:cytoplasm"/>
    <property type="evidence" value="ECO:0007669"/>
    <property type="project" value="InterPro"/>
</dbReference>
<sequence>MELTEIDNDDIEAFLVESNESLSQIERDIIELEKASVNRAALDRIYRSLHTLKGNCGFLPFPKLESLAHAGESLISCLRDSAKPSLENNSDRNVAVTPQIITALLQTVDSIRQLLSQIQTTKQEGDADYSTLICALTKLQENQQVIAVLSSSPTQPSEVEESAITGSESAYIRVNVSLLDQLMNLVGELVLTRNQVIDLSQRYKDSNLRATCQRLNLITSQLQEEVMKTRLQPISTIWQKFPRVIRDLAIAYGKQVTVEIQGADTEVDKSIIEAIKDPLTHLVRNCIDHGIESPTHRHTAGKSTTGNIYLKACYENSKVNIEISDDGRGLSPAELKMRAQQLGLVTPTQVEIMSDAAAINLIFLPGFSTAAQVTNLSGRGMGMDIVKSNIEKINGTIEIESQPGQGTKFQLKIPLTLTIIPALIVKSHGDRYAIPQASLQELVRLEPEQAHQQIETFYDVPVYPLRGNLIPLVNLNQVLHPSNPPHSALSTQHSALVLVVIQADNYQFGLIVDAVEDIQDIVVKPLGKQLQALSVFMGATIMGDGRVALIIDAVNLAKQAGLYEKHQLLSSHSDAHIPTEPEERQLILLFQGPQGAHMGIPVAIAFRLEEIPATAIEKVGNQDVVQTAGRILPVIDLQRIFPSQQPNPNKETETLQLVIVSPKVGLSVGLVVERILDIVEEPLTIKGMPSRPGVLFCAVIQGQITEILDIEAVINMVNPYLLQVSDRG</sequence>
<accession>A0A0M4TZC9</accession>
<keyword evidence="4" id="KW-0808">Transferase</keyword>
<dbReference type="InterPro" id="IPR004105">
    <property type="entry name" value="CheA-like_dim"/>
</dbReference>
<dbReference type="SUPFAM" id="SSF47226">
    <property type="entry name" value="Histidine-containing phosphotransfer domain, HPT domain"/>
    <property type="match status" value="1"/>
</dbReference>
<dbReference type="Pfam" id="PF01627">
    <property type="entry name" value="Hpt"/>
    <property type="match status" value="1"/>
</dbReference>
<dbReference type="Gene3D" id="2.40.50.180">
    <property type="entry name" value="CheA-289, Domain 4"/>
    <property type="match status" value="1"/>
</dbReference>
<dbReference type="InterPro" id="IPR037006">
    <property type="entry name" value="CheA-like_homodim_sf"/>
</dbReference>
<organism evidence="11 12">
    <name type="scientific">Nostoc piscinale CENA21</name>
    <dbReference type="NCBI Taxonomy" id="224013"/>
    <lineage>
        <taxon>Bacteria</taxon>
        <taxon>Bacillati</taxon>
        <taxon>Cyanobacteriota</taxon>
        <taxon>Cyanophyceae</taxon>
        <taxon>Nostocales</taxon>
        <taxon>Nostocaceae</taxon>
        <taxon>Nostoc</taxon>
    </lineage>
</organism>
<keyword evidence="5 11" id="KW-0418">Kinase</keyword>
<dbReference type="InterPro" id="IPR036097">
    <property type="entry name" value="HisK_dim/P_sf"/>
</dbReference>
<feature type="domain" description="CheW-like" evidence="9">
    <location>
        <begin position="419"/>
        <end position="562"/>
    </location>
</feature>
<evidence type="ECO:0000259" key="10">
    <source>
        <dbReference type="PROSITE" id="PS50894"/>
    </source>
</evidence>
<dbReference type="FunFam" id="3.30.565.10:FF:000016">
    <property type="entry name" value="Chemotaxis protein CheA, putative"/>
    <property type="match status" value="1"/>
</dbReference>
<dbReference type="InterPro" id="IPR004358">
    <property type="entry name" value="Sig_transdc_His_kin-like_C"/>
</dbReference>
<gene>
    <name evidence="11" type="ORF">ACX27_20675</name>
</gene>
<dbReference type="InterPro" id="IPR036641">
    <property type="entry name" value="HPT_dom_sf"/>
</dbReference>
<dbReference type="Proteomes" id="UP000062645">
    <property type="component" value="Chromosome"/>
</dbReference>
<dbReference type="InterPro" id="IPR036890">
    <property type="entry name" value="HATPase_C_sf"/>
</dbReference>
<evidence type="ECO:0000256" key="2">
    <source>
        <dbReference type="ARBA" id="ARBA00012438"/>
    </source>
</evidence>
<dbReference type="EC" id="2.7.13.3" evidence="2"/>
<dbReference type="InterPro" id="IPR051315">
    <property type="entry name" value="Bact_Chemotaxis_CheA"/>
</dbReference>
<name>A0A0M4TZC9_9NOSO</name>